<keyword evidence="5" id="KW-0052">Apoplast</keyword>
<dbReference type="SUPFAM" id="SSF51445">
    <property type="entry name" value="(Trans)glycosidases"/>
    <property type="match status" value="1"/>
</dbReference>
<dbReference type="InterPro" id="IPR017853">
    <property type="entry name" value="GH"/>
</dbReference>
<dbReference type="GO" id="GO:0005773">
    <property type="term" value="C:vacuole"/>
    <property type="evidence" value="ECO:0000318"/>
    <property type="project" value="GO_Central"/>
</dbReference>
<dbReference type="EC" id="3.2.1.23" evidence="4 11"/>
<dbReference type="GO" id="GO:0004565">
    <property type="term" value="F:beta-galactosidase activity"/>
    <property type="evidence" value="ECO:0000318"/>
    <property type="project" value="GO_Central"/>
</dbReference>
<organism evidence="15">
    <name type="scientific">Glycine max</name>
    <name type="common">Soybean</name>
    <name type="synonym">Glycine hispida</name>
    <dbReference type="NCBI Taxonomy" id="3847"/>
    <lineage>
        <taxon>Eukaryota</taxon>
        <taxon>Viridiplantae</taxon>
        <taxon>Streptophyta</taxon>
        <taxon>Embryophyta</taxon>
        <taxon>Tracheophyta</taxon>
        <taxon>Spermatophyta</taxon>
        <taxon>Magnoliopsida</taxon>
        <taxon>eudicotyledons</taxon>
        <taxon>Gunneridae</taxon>
        <taxon>Pentapetalae</taxon>
        <taxon>rosids</taxon>
        <taxon>fabids</taxon>
        <taxon>Fabales</taxon>
        <taxon>Fabaceae</taxon>
        <taxon>Papilionoideae</taxon>
        <taxon>50 kb inversion clade</taxon>
        <taxon>NPAAA clade</taxon>
        <taxon>indigoferoid/millettioid clade</taxon>
        <taxon>Phaseoleae</taxon>
        <taxon>Glycine</taxon>
        <taxon>Glycine subgen. Soja</taxon>
    </lineage>
</organism>
<gene>
    <name evidence="16" type="primary">LOC100795923</name>
    <name evidence="15" type="ORF">GLYMA_07G106700</name>
</gene>
<accession>A0A0R0J2Q1</accession>
<dbReference type="PANTHER" id="PTHR23421">
    <property type="entry name" value="BETA-GALACTOSIDASE RELATED"/>
    <property type="match status" value="1"/>
</dbReference>
<keyword evidence="8 11" id="KW-0378">Hydrolase</keyword>
<evidence type="ECO:0000256" key="11">
    <source>
        <dbReference type="RuleBase" id="RU000675"/>
    </source>
</evidence>
<dbReference type="FunFam" id="2.60.120.260:FF:000212">
    <property type="entry name" value="Beta-galactosidase"/>
    <property type="match status" value="1"/>
</dbReference>
<dbReference type="Pfam" id="PF17834">
    <property type="entry name" value="GHD"/>
    <property type="match status" value="1"/>
</dbReference>
<feature type="chain" id="PRO_5014521939" description="Beta-galactosidase" evidence="13">
    <location>
        <begin position="26"/>
        <end position="846"/>
    </location>
</feature>
<evidence type="ECO:0000259" key="14">
    <source>
        <dbReference type="PROSITE" id="PS50228"/>
    </source>
</evidence>
<dbReference type="InterPro" id="IPR031330">
    <property type="entry name" value="Gly_Hdrlase_35_cat"/>
</dbReference>
<keyword evidence="9" id="KW-0325">Glycoprotein</keyword>
<dbReference type="Proteomes" id="UP000008827">
    <property type="component" value="Chromosome 7"/>
</dbReference>
<dbReference type="InterPro" id="IPR000922">
    <property type="entry name" value="Lectin_gal-bd_dom"/>
</dbReference>
<reference evidence="15" key="3">
    <citation type="submission" date="2018-07" db="EMBL/GenBank/DDBJ databases">
        <title>WGS assembly of Glycine max.</title>
        <authorList>
            <person name="Schmutz J."/>
            <person name="Cannon S."/>
            <person name="Schlueter J."/>
            <person name="Ma J."/>
            <person name="Mitros T."/>
            <person name="Nelson W."/>
            <person name="Hyten D."/>
            <person name="Song Q."/>
            <person name="Thelen J."/>
            <person name="Cheng J."/>
            <person name="Xu D."/>
            <person name="Hellsten U."/>
            <person name="May G."/>
            <person name="Yu Y."/>
            <person name="Sakurai T."/>
            <person name="Umezawa T."/>
            <person name="Bhattacharyya M."/>
            <person name="Sandhu D."/>
            <person name="Valliyodan B."/>
            <person name="Lindquist E."/>
            <person name="Peto M."/>
            <person name="Grant D."/>
            <person name="Shu S."/>
            <person name="Goodstein D."/>
            <person name="Barry K."/>
            <person name="Futrell-Griggs M."/>
            <person name="Abernathy B."/>
            <person name="Du J."/>
            <person name="Tian Z."/>
            <person name="Zhu L."/>
            <person name="Gill N."/>
            <person name="Joshi T."/>
            <person name="Libault M."/>
            <person name="Sethuraman A."/>
            <person name="Zhang X."/>
            <person name="Shinozaki K."/>
            <person name="Nguyen H."/>
            <person name="Wing R."/>
            <person name="Cregan P."/>
            <person name="Specht J."/>
            <person name="Grimwood J."/>
            <person name="Rokhsar D."/>
            <person name="Stacey G."/>
            <person name="Shoemaker R."/>
            <person name="Jackson S."/>
        </authorList>
    </citation>
    <scope>NUCLEOTIDE SEQUENCE</scope>
    <source>
        <tissue evidence="15">Callus</tissue>
    </source>
</reference>
<dbReference type="GO" id="GO:0048046">
    <property type="term" value="C:apoplast"/>
    <property type="evidence" value="ECO:0007669"/>
    <property type="project" value="UniProtKB-SubCell"/>
</dbReference>
<evidence type="ECO:0000256" key="4">
    <source>
        <dbReference type="ARBA" id="ARBA00012756"/>
    </source>
</evidence>
<reference evidence="15 16" key="1">
    <citation type="journal article" date="2010" name="Nature">
        <title>Genome sequence of the palaeopolyploid soybean.</title>
        <authorList>
            <person name="Schmutz J."/>
            <person name="Cannon S.B."/>
            <person name="Schlueter J."/>
            <person name="Ma J."/>
            <person name="Mitros T."/>
            <person name="Nelson W."/>
            <person name="Hyten D.L."/>
            <person name="Song Q."/>
            <person name="Thelen J.J."/>
            <person name="Cheng J."/>
            <person name="Xu D."/>
            <person name="Hellsten U."/>
            <person name="May G.D."/>
            <person name="Yu Y."/>
            <person name="Sakurai T."/>
            <person name="Umezawa T."/>
            <person name="Bhattacharyya M.K."/>
            <person name="Sandhu D."/>
            <person name="Valliyodan B."/>
            <person name="Lindquist E."/>
            <person name="Peto M."/>
            <person name="Grant D."/>
            <person name="Shu S."/>
            <person name="Goodstein D."/>
            <person name="Barry K."/>
            <person name="Futrell-Griggs M."/>
            <person name="Abernathy B."/>
            <person name="Du J."/>
            <person name="Tian Z."/>
            <person name="Zhu L."/>
            <person name="Gill N."/>
            <person name="Joshi T."/>
            <person name="Libault M."/>
            <person name="Sethuraman A."/>
            <person name="Zhang X.-C."/>
            <person name="Shinozaki K."/>
            <person name="Nguyen H.T."/>
            <person name="Wing R.A."/>
            <person name="Cregan P."/>
            <person name="Specht J."/>
            <person name="Grimwood J."/>
            <person name="Rokhsar D."/>
            <person name="Stacey G."/>
            <person name="Shoemaker R.C."/>
            <person name="Jackson S.A."/>
        </authorList>
    </citation>
    <scope>NUCLEOTIDE SEQUENCE [LARGE SCALE GENOMIC DNA]</scope>
    <source>
        <strain evidence="16">cv. Williams 82</strain>
        <tissue evidence="15">Callus</tissue>
    </source>
</reference>
<protein>
    <recommendedName>
        <fullName evidence="4 11">Beta-galactosidase</fullName>
        <ecNumber evidence="4 11">3.2.1.23</ecNumber>
    </recommendedName>
</protein>
<evidence type="ECO:0000256" key="7">
    <source>
        <dbReference type="ARBA" id="ARBA00022729"/>
    </source>
</evidence>
<evidence type="ECO:0000256" key="8">
    <source>
        <dbReference type="ARBA" id="ARBA00022801"/>
    </source>
</evidence>
<evidence type="ECO:0000256" key="2">
    <source>
        <dbReference type="ARBA" id="ARBA00004271"/>
    </source>
</evidence>
<evidence type="ECO:0000256" key="10">
    <source>
        <dbReference type="ARBA" id="ARBA00023295"/>
    </source>
</evidence>
<evidence type="ECO:0000256" key="9">
    <source>
        <dbReference type="ARBA" id="ARBA00023180"/>
    </source>
</evidence>
<dbReference type="Gene3D" id="2.60.120.740">
    <property type="match status" value="1"/>
</dbReference>
<comment type="subcellular location">
    <subcellularLocation>
        <location evidence="2">Secreted</location>
        <location evidence="2">Extracellular space</location>
        <location evidence="2">Apoplast</location>
    </subcellularLocation>
</comment>
<evidence type="ECO:0000313" key="17">
    <source>
        <dbReference type="Proteomes" id="UP000008827"/>
    </source>
</evidence>
<keyword evidence="10 11" id="KW-0326">Glycosidase</keyword>
<reference evidence="16" key="2">
    <citation type="submission" date="2018-02" db="UniProtKB">
        <authorList>
            <consortium name="EnsemblPlants"/>
        </authorList>
    </citation>
    <scope>IDENTIFICATION</scope>
    <source>
        <strain evidence="16">Williams 82</strain>
    </source>
</reference>
<feature type="domain" description="SUEL-type lectin" evidence="14">
    <location>
        <begin position="749"/>
        <end position="836"/>
    </location>
</feature>
<evidence type="ECO:0000256" key="3">
    <source>
        <dbReference type="ARBA" id="ARBA00009809"/>
    </source>
</evidence>
<dbReference type="GO" id="GO:0019388">
    <property type="term" value="P:galactose catabolic process"/>
    <property type="evidence" value="ECO:0000318"/>
    <property type="project" value="GO_Central"/>
</dbReference>
<dbReference type="Pfam" id="PF21467">
    <property type="entry name" value="BetaGal_gal-bd"/>
    <property type="match status" value="1"/>
</dbReference>
<proteinExistence type="inferred from homology"/>
<dbReference type="CDD" id="cd22842">
    <property type="entry name" value="Gal_Rha_Lectin_BGal"/>
    <property type="match status" value="1"/>
</dbReference>
<dbReference type="SUPFAM" id="SSF49785">
    <property type="entry name" value="Galactose-binding domain-like"/>
    <property type="match status" value="2"/>
</dbReference>
<dbReference type="GO" id="GO:0030246">
    <property type="term" value="F:carbohydrate binding"/>
    <property type="evidence" value="ECO:0007669"/>
    <property type="project" value="InterPro"/>
</dbReference>
<evidence type="ECO:0000313" key="16">
    <source>
        <dbReference type="EnsemblPlants" id="KRH48710"/>
    </source>
</evidence>
<dbReference type="InterPro" id="IPR019801">
    <property type="entry name" value="Glyco_hydro_35_CS"/>
</dbReference>
<keyword evidence="7 13" id="KW-0732">Signal</keyword>
<evidence type="ECO:0000256" key="1">
    <source>
        <dbReference type="ARBA" id="ARBA00001412"/>
    </source>
</evidence>
<sequence length="846" mass="96254">MTGRKCSLSAMFLLCLSLISIAINALEVSYDERALTIDGKRRILFSGSIHYPRSTPEMWPYLIRKAKEGGLDVIETYVFWNAHEPQRRQYDFSENLDLVRFIRTIQKEGLYAMIRIGPYISSEWNYEGLPVWLHNIPNMEFRTHNRAFMEEMKTFTRKIVDMMQDETLFAVQGGPIIIAQIENEYGNVMHAYGNNGTQYLKWCAQLADSFETGVPWVMSQQSNAPQFMIDSCDGYYCDQFQPNDNHKPKIWTENWTGGYKNWGTQNPHRPAEDVAYAVARFFQFGGTFQNYYMYHGGTNFKRTAGGPYVTTSYDYDAPLDEYGNLNQPKWGHLRQLHNLLKSKENILTQGSSQHTDYGNMVTATVYTYDGKSTCFIGNAHQSKDATINFRNNEYTIPAWSVSILPNCSSEAYNTAKVNTQTTIMVKKDNEDLEYALRWQWRQEPFVQMKDGQITGIIDLTAPKLLDQKVVTNDFSDYLWYITSIDIKGDDDPSWTKEFRLRVHTSGHVLHVFVNGKHVGTQHAKNGQFKFVHESKIKLTTGKNEISLLSTTVGLPNYGPFFDNIEVGVLGPVQLVAAVGDYDYDDDEIVKDLSKNQWSYKVGLHGEHEMHYSYENSLKTWYTDAVPTDRILVWYKTTFKSPIGDDPVVVDLSGLGKGHAWVNGNSIGRYWSSYLADENGCSPKCDYRGPYTSNKCLSMCAQPSQRWYHVPRSFLRDDDQNTLVLFEELGGQPYYVNFLTVTVGKVCANAYEGNTLELACNKNQVISEIKFASFGLPKGECGSFQKGNCESSEALSAIKAQCIGKDKCSIQVSERALGPTRCRVAEDRRLAVEAVCDIRVSGEGRKH</sequence>
<comment type="similarity">
    <text evidence="3 12">Belongs to the glycosyl hydrolase 35 family.</text>
</comment>
<keyword evidence="6" id="KW-0964">Secreted</keyword>
<dbReference type="FunFam" id="2.60.120.260:FF:000142">
    <property type="entry name" value="Beta-galactosidase"/>
    <property type="match status" value="1"/>
</dbReference>
<evidence type="ECO:0000313" key="15">
    <source>
        <dbReference type="EMBL" id="KRH48710.1"/>
    </source>
</evidence>
<feature type="signal peptide" evidence="13">
    <location>
        <begin position="1"/>
        <end position="25"/>
    </location>
</feature>
<evidence type="ECO:0000256" key="13">
    <source>
        <dbReference type="SAM" id="SignalP"/>
    </source>
</evidence>
<dbReference type="Gene3D" id="3.20.20.80">
    <property type="entry name" value="Glycosidases"/>
    <property type="match status" value="1"/>
</dbReference>
<dbReference type="FunFam" id="3.20.20.80:FF:000098">
    <property type="entry name" value="Beta-galactosidase"/>
    <property type="match status" value="1"/>
</dbReference>
<comment type="catalytic activity">
    <reaction evidence="1 11">
        <text>Hydrolysis of terminal non-reducing beta-D-galactose residues in beta-D-galactosides.</text>
        <dbReference type="EC" id="3.2.1.23"/>
    </reaction>
</comment>
<dbReference type="KEGG" id="gmx:100796445"/>
<evidence type="ECO:0000256" key="5">
    <source>
        <dbReference type="ARBA" id="ARBA00022523"/>
    </source>
</evidence>
<dbReference type="InterPro" id="IPR008979">
    <property type="entry name" value="Galactose-bd-like_sf"/>
</dbReference>
<dbReference type="PROSITE" id="PS50228">
    <property type="entry name" value="SUEL_LECTIN"/>
    <property type="match status" value="1"/>
</dbReference>
<dbReference type="InterPro" id="IPR048913">
    <property type="entry name" value="BetaGal_gal-bd"/>
</dbReference>
<dbReference type="EnsemblPlants" id="KRH48710">
    <property type="protein sequence ID" value="KRH48710"/>
    <property type="gene ID" value="GLYMA_07G106700"/>
</dbReference>
<evidence type="ECO:0000256" key="6">
    <source>
        <dbReference type="ARBA" id="ARBA00022525"/>
    </source>
</evidence>
<dbReference type="AlphaFoldDB" id="A0A0R0J2Q1"/>
<dbReference type="OrthoDB" id="1657402at2759"/>
<dbReference type="InterPro" id="IPR001944">
    <property type="entry name" value="Glycoside_Hdrlase_35"/>
</dbReference>
<dbReference type="Gramene" id="KRH48710">
    <property type="protein sequence ID" value="KRH48710"/>
    <property type="gene ID" value="GLYMA_07G106700"/>
</dbReference>
<evidence type="ECO:0000256" key="12">
    <source>
        <dbReference type="RuleBase" id="RU003679"/>
    </source>
</evidence>
<dbReference type="PROSITE" id="PS01182">
    <property type="entry name" value="GLYCOSYL_HYDROL_F35"/>
    <property type="match status" value="1"/>
</dbReference>
<name>A0A0R0J2Q1_SOYBN</name>
<dbReference type="SMR" id="A0A0R0J2Q1"/>
<dbReference type="InterPro" id="IPR041392">
    <property type="entry name" value="GHD"/>
</dbReference>
<dbReference type="GO" id="GO:0009505">
    <property type="term" value="C:plant-type cell wall"/>
    <property type="evidence" value="ECO:0000318"/>
    <property type="project" value="GO_Central"/>
</dbReference>
<dbReference type="EMBL" id="CM000840">
    <property type="protein sequence ID" value="KRH48710.1"/>
    <property type="molecule type" value="Genomic_DNA"/>
</dbReference>
<dbReference type="Pfam" id="PF01301">
    <property type="entry name" value="Glyco_hydro_35"/>
    <property type="match status" value="1"/>
</dbReference>
<dbReference type="Pfam" id="PF02140">
    <property type="entry name" value="SUEL_Lectin"/>
    <property type="match status" value="1"/>
</dbReference>
<dbReference type="InterPro" id="IPR043159">
    <property type="entry name" value="Lectin_gal-bd_sf"/>
</dbReference>
<dbReference type="Gene3D" id="2.60.120.260">
    <property type="entry name" value="Galactose-binding domain-like"/>
    <property type="match status" value="2"/>
</dbReference>
<dbReference type="GO" id="GO:0009827">
    <property type="term" value="P:plant-type cell wall modification"/>
    <property type="evidence" value="ECO:0000318"/>
    <property type="project" value="GO_Central"/>
</dbReference>
<dbReference type="PRINTS" id="PR00742">
    <property type="entry name" value="GLHYDRLASE35"/>
</dbReference>
<keyword evidence="17" id="KW-1185">Reference proteome</keyword>
<dbReference type="FunFam" id="2.60.120.740:FF:000007">
    <property type="entry name" value="Beta-galactosidase"/>
    <property type="match status" value="1"/>
</dbReference>
<dbReference type="PaxDb" id="3847-GLYMA07G12060.1"/>